<name>L1QA53_9CLOT</name>
<reference evidence="4 5" key="1">
    <citation type="submission" date="2012-05" db="EMBL/GenBank/DDBJ databases">
        <authorList>
            <person name="Weinstock G."/>
            <person name="Sodergren E."/>
            <person name="Lobos E.A."/>
            <person name="Fulton L."/>
            <person name="Fulton R."/>
            <person name="Courtney L."/>
            <person name="Fronick C."/>
            <person name="O'Laughlin M."/>
            <person name="Godfrey J."/>
            <person name="Wilson R.M."/>
            <person name="Miner T."/>
            <person name="Farmer C."/>
            <person name="Delehaunty K."/>
            <person name="Cordes M."/>
            <person name="Minx P."/>
            <person name="Tomlinson C."/>
            <person name="Chen J."/>
            <person name="Wollam A."/>
            <person name="Pepin K.H."/>
            <person name="Bhonagiri V."/>
            <person name="Zhang X."/>
            <person name="Suruliraj S."/>
            <person name="Warren W."/>
            <person name="Mitreva M."/>
            <person name="Mardis E.R."/>
            <person name="Wilson R.K."/>
        </authorList>
    </citation>
    <scope>NUCLEOTIDE SEQUENCE [LARGE SCALE GENOMIC DNA]</scope>
    <source>
        <strain evidence="4 5">DSM 1785</strain>
    </source>
</reference>
<comment type="subunit">
    <text evidence="3">UreD, UreF and UreG form a complex that acts as a GTP-hydrolysis-dependent molecular chaperone, activating the urease apoprotein by helping to assemble the nickel containing metallocenter of UreC. The UreE protein probably delivers the nickel.</text>
</comment>
<dbReference type="GO" id="GO:0016151">
    <property type="term" value="F:nickel cation binding"/>
    <property type="evidence" value="ECO:0007669"/>
    <property type="project" value="UniProtKB-UniRule"/>
</dbReference>
<keyword evidence="5" id="KW-1185">Reference proteome</keyword>
<evidence type="ECO:0000256" key="1">
    <source>
        <dbReference type="ARBA" id="ARBA00022988"/>
    </source>
</evidence>
<keyword evidence="1 3" id="KW-0996">Nickel insertion</keyword>
<dbReference type="PANTHER" id="PTHR33620">
    <property type="entry name" value="UREASE ACCESSORY PROTEIN F"/>
    <property type="match status" value="1"/>
</dbReference>
<dbReference type="InterPro" id="IPR002639">
    <property type="entry name" value="UreF"/>
</dbReference>
<accession>L1QA53</accession>
<keyword evidence="3" id="KW-0963">Cytoplasm</keyword>
<dbReference type="Gene3D" id="1.10.4190.10">
    <property type="entry name" value="Urease accessory protein UreF"/>
    <property type="match status" value="1"/>
</dbReference>
<dbReference type="Proteomes" id="UP000010420">
    <property type="component" value="Unassembled WGS sequence"/>
</dbReference>
<dbReference type="HOGENOM" id="CLU_049215_4_2_9"/>
<organism evidence="4 5">
    <name type="scientific">Clostridium celatum DSM 1785</name>
    <dbReference type="NCBI Taxonomy" id="545697"/>
    <lineage>
        <taxon>Bacteria</taxon>
        <taxon>Bacillati</taxon>
        <taxon>Bacillota</taxon>
        <taxon>Clostridia</taxon>
        <taxon>Eubacteriales</taxon>
        <taxon>Clostridiaceae</taxon>
        <taxon>Clostridium</taxon>
    </lineage>
</organism>
<dbReference type="InterPro" id="IPR038277">
    <property type="entry name" value="UreF_sf"/>
</dbReference>
<comment type="subcellular location">
    <subcellularLocation>
        <location evidence="3">Cytoplasm</location>
    </subcellularLocation>
</comment>
<dbReference type="PANTHER" id="PTHR33620:SF1">
    <property type="entry name" value="UREASE ACCESSORY PROTEIN F"/>
    <property type="match status" value="1"/>
</dbReference>
<comment type="caution">
    <text evidence="4">The sequence shown here is derived from an EMBL/GenBank/DDBJ whole genome shotgun (WGS) entry which is preliminary data.</text>
</comment>
<dbReference type="PATRIC" id="fig|545697.3.peg.2594"/>
<dbReference type="Pfam" id="PF01730">
    <property type="entry name" value="UreF"/>
    <property type="match status" value="1"/>
</dbReference>
<evidence type="ECO:0000256" key="2">
    <source>
        <dbReference type="ARBA" id="ARBA00023186"/>
    </source>
</evidence>
<dbReference type="PIRSF" id="PIRSF009467">
    <property type="entry name" value="Ureas_acces_UreF"/>
    <property type="match status" value="1"/>
</dbReference>
<dbReference type="OrthoDB" id="9798772at2"/>
<proteinExistence type="inferred from homology"/>
<dbReference type="EMBL" id="AMEZ01000080">
    <property type="protein sequence ID" value="EKY24610.1"/>
    <property type="molecule type" value="Genomic_DNA"/>
</dbReference>
<dbReference type="AlphaFoldDB" id="L1QA53"/>
<gene>
    <name evidence="3" type="primary">ureF</name>
    <name evidence="4" type="ORF">HMPREF0216_02640</name>
</gene>
<dbReference type="GO" id="GO:0005737">
    <property type="term" value="C:cytoplasm"/>
    <property type="evidence" value="ECO:0007669"/>
    <property type="project" value="UniProtKB-SubCell"/>
</dbReference>
<comment type="function">
    <text evidence="3">Required for maturation of urease via the functional incorporation of the urease nickel metallocenter.</text>
</comment>
<evidence type="ECO:0000313" key="5">
    <source>
        <dbReference type="Proteomes" id="UP000010420"/>
    </source>
</evidence>
<keyword evidence="2 3" id="KW-0143">Chaperone</keyword>
<protein>
    <recommendedName>
        <fullName evidence="3">Urease accessory protein UreF</fullName>
    </recommendedName>
</protein>
<dbReference type="eggNOG" id="COG0830">
    <property type="taxonomic scope" value="Bacteria"/>
</dbReference>
<evidence type="ECO:0000313" key="4">
    <source>
        <dbReference type="EMBL" id="EKY24610.1"/>
    </source>
</evidence>
<evidence type="ECO:0000256" key="3">
    <source>
        <dbReference type="HAMAP-Rule" id="MF_01385"/>
    </source>
</evidence>
<dbReference type="HAMAP" id="MF_01385">
    <property type="entry name" value="UreF"/>
    <property type="match status" value="1"/>
</dbReference>
<sequence length="234" mass="27332">MLINNNDILNVLRVIQVCDSNFPVGSFNHSYGMETYLRLNRVYNANTFREWLNVYLKEQFIYTDALAIKMLYEYLNDNNLRSVYELDRLITVQCVAKESRNAGKLVASRMIKLFMELYDIDLLKNYDEKLRKKECFGHPALVFGMLMYSLGFNLEEAIIYHMYSTISTLISNAVRTIPLGQKDGQILLKEFIEEAGKLYDVVINLDYDYFGANSPGLELSQIKHEIMEFRLFMS</sequence>
<comment type="similarity">
    <text evidence="3">Belongs to the UreF family.</text>
</comment>
<dbReference type="STRING" id="545697.HMPREF0216_02640"/>